<dbReference type="Pfam" id="PF17667">
    <property type="entry name" value="Pkinase_fungal"/>
    <property type="match status" value="1"/>
</dbReference>
<dbReference type="OrthoDB" id="3260094at2759"/>
<evidence type="ECO:0000313" key="2">
    <source>
        <dbReference type="EMBL" id="PPQ96575.1"/>
    </source>
</evidence>
<dbReference type="InterPro" id="IPR040976">
    <property type="entry name" value="Pkinase_fungal"/>
</dbReference>
<evidence type="ECO:0000259" key="1">
    <source>
        <dbReference type="Pfam" id="PF17667"/>
    </source>
</evidence>
<proteinExistence type="predicted"/>
<protein>
    <recommendedName>
        <fullName evidence="1">Fungal-type protein kinase domain-containing protein</fullName>
    </recommendedName>
</protein>
<comment type="caution">
    <text evidence="2">The sequence shown here is derived from an EMBL/GenBank/DDBJ whole genome shotgun (WGS) entry which is preliminary data.</text>
</comment>
<dbReference type="STRING" id="231916.A0A409Y0Q6"/>
<dbReference type="InParanoid" id="A0A409Y0Q6"/>
<gene>
    <name evidence="2" type="ORF">CVT26_006304</name>
</gene>
<name>A0A409Y0Q6_9AGAR</name>
<dbReference type="AlphaFoldDB" id="A0A409Y0Q6"/>
<dbReference type="SUPFAM" id="SSF56112">
    <property type="entry name" value="Protein kinase-like (PK-like)"/>
    <property type="match status" value="1"/>
</dbReference>
<dbReference type="Gene3D" id="1.10.510.10">
    <property type="entry name" value="Transferase(Phosphotransferase) domain 1"/>
    <property type="match status" value="1"/>
</dbReference>
<keyword evidence="3" id="KW-1185">Reference proteome</keyword>
<dbReference type="Proteomes" id="UP000284706">
    <property type="component" value="Unassembled WGS sequence"/>
</dbReference>
<dbReference type="InterPro" id="IPR011009">
    <property type="entry name" value="Kinase-like_dom_sf"/>
</dbReference>
<organism evidence="2 3">
    <name type="scientific">Gymnopilus dilepis</name>
    <dbReference type="NCBI Taxonomy" id="231916"/>
    <lineage>
        <taxon>Eukaryota</taxon>
        <taxon>Fungi</taxon>
        <taxon>Dikarya</taxon>
        <taxon>Basidiomycota</taxon>
        <taxon>Agaricomycotina</taxon>
        <taxon>Agaricomycetes</taxon>
        <taxon>Agaricomycetidae</taxon>
        <taxon>Agaricales</taxon>
        <taxon>Agaricineae</taxon>
        <taxon>Hymenogastraceae</taxon>
        <taxon>Gymnopilus</taxon>
    </lineage>
</organism>
<dbReference type="PANTHER" id="PTHR38248">
    <property type="entry name" value="FUNK1 6"/>
    <property type="match status" value="1"/>
</dbReference>
<dbReference type="PANTHER" id="PTHR38248:SF2">
    <property type="entry name" value="FUNK1 11"/>
    <property type="match status" value="1"/>
</dbReference>
<reference evidence="2 3" key="1">
    <citation type="journal article" date="2018" name="Evol. Lett.">
        <title>Horizontal gene cluster transfer increased hallucinogenic mushroom diversity.</title>
        <authorList>
            <person name="Reynolds H.T."/>
            <person name="Vijayakumar V."/>
            <person name="Gluck-Thaler E."/>
            <person name="Korotkin H.B."/>
            <person name="Matheny P.B."/>
            <person name="Slot J.C."/>
        </authorList>
    </citation>
    <scope>NUCLEOTIDE SEQUENCE [LARGE SCALE GENOMIC DNA]</scope>
    <source>
        <strain evidence="2 3">SRW20</strain>
    </source>
</reference>
<evidence type="ECO:0000313" key="3">
    <source>
        <dbReference type="Proteomes" id="UP000284706"/>
    </source>
</evidence>
<accession>A0A409Y0Q6</accession>
<sequence length="704" mass="80588">MVMQEFGGEVDIIPLDSFRTKVLPPLPKDVDVAAVKKLLTTRGLLSFSGFGAMLKSEEADRLARESEYYAPLAAVHQAISDAAISLRNGSLSPTLYYSTCGDNPPASDRPSSSKPDGYHILLKGQESHSSHWAAAGKEPPDNWLDIVRCDEYKKKEDKHNLIDDIEKVFWSAHHILCNDARRRFTFGLTIEGSDTRIWFFNRQTVLVSQNFDYMTEPDHFIHLVLSLTFASICDLGYDSTMKLFKHPTKSTFDYEIAFDGKIYRTDGTLSAYHADFIRGRASRLYRANEIIAGQACNLPVVVKDTWPDSDRPTEGQNLRDVLADLPEEFHQYLRRIERDGYVHVNGAVDTTSSHIRELRVSAVSELRLSLTPSLAEVRPQQSRGLMEDADHAKASSAGYTYCPKSHYRVVFKDLCQPLENVRQWPIIYRALGDVVKVIDAMFTHGKWVHRDLSTGNILIHEGRLQLSDFEFASRIDFEGTHHEMRTGTLPFMACEVRSLKYCFTMPSIGQQGPLPEAYGRNMNKPQHIPLNKLPVIYHTLHDLESIWWILMRFLWRFVPNHPDPGWSVDSLDTQDTTSEHFFEDLFARVHTFSKLGCPTEDLVDDYCRDVIATFALQFQEELVRSYTYSEADLKTTGKLRYDNFPAVLQNVQKYFGKGFDQDFNDLPDLVHIHDYKKAMLSRKELGDEEFIETGRAVTKRPRNF</sequence>
<dbReference type="EMBL" id="NHYE01001351">
    <property type="protein sequence ID" value="PPQ96575.1"/>
    <property type="molecule type" value="Genomic_DNA"/>
</dbReference>
<feature type="domain" description="Fungal-type protein kinase" evidence="1">
    <location>
        <begin position="137"/>
        <end position="552"/>
    </location>
</feature>